<evidence type="ECO:0000313" key="1">
    <source>
        <dbReference type="EMBL" id="GHB51947.1"/>
    </source>
</evidence>
<dbReference type="Gene3D" id="1.10.10.10">
    <property type="entry name" value="Winged helix-like DNA-binding domain superfamily/Winged helix DNA-binding domain"/>
    <property type="match status" value="1"/>
</dbReference>
<keyword evidence="2" id="KW-1185">Reference proteome</keyword>
<dbReference type="Proteomes" id="UP000598271">
    <property type="component" value="Unassembled WGS sequence"/>
</dbReference>
<gene>
    <name evidence="1" type="ORF">GCM10007390_00670</name>
</gene>
<evidence type="ECO:0000313" key="2">
    <source>
        <dbReference type="Proteomes" id="UP000598271"/>
    </source>
</evidence>
<dbReference type="RefSeq" id="WP_189562279.1">
    <property type="nucleotide sequence ID" value="NZ_BMXF01000001.1"/>
</dbReference>
<evidence type="ECO:0008006" key="3">
    <source>
        <dbReference type="Google" id="ProtNLM"/>
    </source>
</evidence>
<dbReference type="InterPro" id="IPR036388">
    <property type="entry name" value="WH-like_DNA-bd_sf"/>
</dbReference>
<dbReference type="SUPFAM" id="SSF46689">
    <property type="entry name" value="Homeodomain-like"/>
    <property type="match status" value="1"/>
</dbReference>
<reference evidence="1 2" key="1">
    <citation type="journal article" date="2014" name="Int. J. Syst. Evol. Microbiol.">
        <title>Complete genome sequence of Corynebacterium casei LMG S-19264T (=DSM 44701T), isolated from a smear-ripened cheese.</title>
        <authorList>
            <consortium name="US DOE Joint Genome Institute (JGI-PGF)"/>
            <person name="Walter F."/>
            <person name="Albersmeier A."/>
            <person name="Kalinowski J."/>
            <person name="Ruckert C."/>
        </authorList>
    </citation>
    <scope>NUCLEOTIDE SEQUENCE [LARGE SCALE GENOMIC DNA]</scope>
    <source>
        <strain evidence="1 2">KCTC 12866</strain>
    </source>
</reference>
<dbReference type="InterPro" id="IPR009057">
    <property type="entry name" value="Homeodomain-like_sf"/>
</dbReference>
<dbReference type="PANTHER" id="PTHR34849:SF3">
    <property type="entry name" value="SSR2962 PROTEIN"/>
    <property type="match status" value="1"/>
</dbReference>
<organism evidence="1 2">
    <name type="scientific">Persicitalea jodogahamensis</name>
    <dbReference type="NCBI Taxonomy" id="402147"/>
    <lineage>
        <taxon>Bacteria</taxon>
        <taxon>Pseudomonadati</taxon>
        <taxon>Bacteroidota</taxon>
        <taxon>Cytophagia</taxon>
        <taxon>Cytophagales</taxon>
        <taxon>Spirosomataceae</taxon>
        <taxon>Persicitalea</taxon>
    </lineage>
</organism>
<dbReference type="EMBL" id="BMXF01000001">
    <property type="protein sequence ID" value="GHB51947.1"/>
    <property type="molecule type" value="Genomic_DNA"/>
</dbReference>
<name>A0A8J3D0D2_9BACT</name>
<dbReference type="AlphaFoldDB" id="A0A8J3D0D2"/>
<dbReference type="InterPro" id="IPR007367">
    <property type="entry name" value="DUF433"/>
</dbReference>
<accession>A0A8J3D0D2</accession>
<proteinExistence type="predicted"/>
<dbReference type="Pfam" id="PF04255">
    <property type="entry name" value="DUF433"/>
    <property type="match status" value="1"/>
</dbReference>
<comment type="caution">
    <text evidence="1">The sequence shown here is derived from an EMBL/GenBank/DDBJ whole genome shotgun (WGS) entry which is preliminary data.</text>
</comment>
<protein>
    <recommendedName>
        <fullName evidence="3">DUF433 domain-containing protein</fullName>
    </recommendedName>
</protein>
<sequence length="77" mass="8442">MYISDRITIDGNLCNGGPTIRGMGITVRTILEFVFAGDSHEDILSQYPDLEAEDIEACLQFALASADRQHTIKQIAA</sequence>
<dbReference type="PANTHER" id="PTHR34849">
    <property type="entry name" value="SSL5025 PROTEIN"/>
    <property type="match status" value="1"/>
</dbReference>